<dbReference type="InterPro" id="IPR044068">
    <property type="entry name" value="CB"/>
</dbReference>
<dbReference type="Gene3D" id="1.10.150.130">
    <property type="match status" value="1"/>
</dbReference>
<dbReference type="NCBIfam" id="NF040815">
    <property type="entry name" value="recomb_XerA_Arch"/>
    <property type="match status" value="1"/>
</dbReference>
<dbReference type="Pfam" id="PF02899">
    <property type="entry name" value="Phage_int_SAM_1"/>
    <property type="match status" value="1"/>
</dbReference>
<evidence type="ECO:0000256" key="4">
    <source>
        <dbReference type="ARBA" id="ARBA00023172"/>
    </source>
</evidence>
<dbReference type="EMBL" id="LCRM01000038">
    <property type="protein sequence ID" value="KKW35667.1"/>
    <property type="molecule type" value="Genomic_DNA"/>
</dbReference>
<proteinExistence type="inferred from homology"/>
<dbReference type="SUPFAM" id="SSF47823">
    <property type="entry name" value="lambda integrase-like, N-terminal domain"/>
    <property type="match status" value="1"/>
</dbReference>
<dbReference type="CDD" id="cd00798">
    <property type="entry name" value="INT_XerDC_C"/>
    <property type="match status" value="1"/>
</dbReference>
<dbReference type="Pfam" id="PF00589">
    <property type="entry name" value="Phage_integrase"/>
    <property type="match status" value="1"/>
</dbReference>
<feature type="domain" description="Core-binding (CB)" evidence="7">
    <location>
        <begin position="4"/>
        <end position="94"/>
    </location>
</feature>
<protein>
    <submittedName>
        <fullName evidence="8">Recombinase</fullName>
    </submittedName>
</protein>
<dbReference type="Gene3D" id="1.10.443.10">
    <property type="entry name" value="Intergrase catalytic core"/>
    <property type="match status" value="1"/>
</dbReference>
<evidence type="ECO:0000313" key="8">
    <source>
        <dbReference type="EMBL" id="KKW35667.1"/>
    </source>
</evidence>
<feature type="domain" description="Tyr recombinase" evidence="6">
    <location>
        <begin position="114"/>
        <end position="308"/>
    </location>
</feature>
<evidence type="ECO:0000259" key="7">
    <source>
        <dbReference type="PROSITE" id="PS51900"/>
    </source>
</evidence>
<evidence type="ECO:0000256" key="2">
    <source>
        <dbReference type="ARBA" id="ARBA00022908"/>
    </source>
</evidence>
<evidence type="ECO:0000259" key="6">
    <source>
        <dbReference type="PROSITE" id="PS51898"/>
    </source>
</evidence>
<gene>
    <name evidence="8" type="ORF">UY81_C0038G0002</name>
</gene>
<comment type="similarity">
    <text evidence="1">Belongs to the 'phage' integrase family.</text>
</comment>
<dbReference type="InterPro" id="IPR050090">
    <property type="entry name" value="Tyrosine_recombinase_XerCD"/>
</dbReference>
<organism evidence="8 9">
    <name type="scientific">Candidatus Giovannonibacteria bacterium GW2011_GWA2_53_7</name>
    <dbReference type="NCBI Taxonomy" id="1618650"/>
    <lineage>
        <taxon>Bacteria</taxon>
        <taxon>Candidatus Giovannoniibacteriota</taxon>
    </lineage>
</organism>
<accession>A0A0G2A491</accession>
<dbReference type="InterPro" id="IPR010998">
    <property type="entry name" value="Integrase_recombinase_N"/>
</dbReference>
<dbReference type="PROSITE" id="PS51898">
    <property type="entry name" value="TYR_RECOMBINASE"/>
    <property type="match status" value="1"/>
</dbReference>
<dbReference type="GO" id="GO:0006310">
    <property type="term" value="P:DNA recombination"/>
    <property type="evidence" value="ECO:0007669"/>
    <property type="project" value="UniProtKB-KW"/>
</dbReference>
<keyword evidence="2" id="KW-0229">DNA integration</keyword>
<reference evidence="8 9" key="1">
    <citation type="journal article" date="2015" name="Nature">
        <title>rRNA introns, odd ribosomes, and small enigmatic genomes across a large radiation of phyla.</title>
        <authorList>
            <person name="Brown C.T."/>
            <person name="Hug L.A."/>
            <person name="Thomas B.C."/>
            <person name="Sharon I."/>
            <person name="Castelle C.J."/>
            <person name="Singh A."/>
            <person name="Wilkins M.J."/>
            <person name="Williams K.H."/>
            <person name="Banfield J.F."/>
        </authorList>
    </citation>
    <scope>NUCLEOTIDE SEQUENCE [LARGE SCALE GENOMIC DNA]</scope>
</reference>
<keyword evidence="4" id="KW-0233">DNA recombination</keyword>
<dbReference type="PANTHER" id="PTHR30349">
    <property type="entry name" value="PHAGE INTEGRASE-RELATED"/>
    <property type="match status" value="1"/>
</dbReference>
<evidence type="ECO:0000256" key="3">
    <source>
        <dbReference type="ARBA" id="ARBA00023125"/>
    </source>
</evidence>
<evidence type="ECO:0000256" key="1">
    <source>
        <dbReference type="ARBA" id="ARBA00008857"/>
    </source>
</evidence>
<comment type="caution">
    <text evidence="8">The sequence shown here is derived from an EMBL/GenBank/DDBJ whole genome shotgun (WGS) entry which is preliminary data.</text>
</comment>
<sequence>MCMADVNKLITDFLEYMEIEKNRAQATIKNYDFYLRRFAEMTKVHSPADITADLVRQYRLQLNHLPNKDLQGQLKKKTQNYHMIALRAFLKYLAKRDIKTLAPEKIELAKQEDRQVEFLEGSELEELLEAPIKVGTTLELSLPIKLRDKAMLELLFSTGLRVSELANLKIKDINLKRDEFSVRGKGSKIRVVFLSQQAKYWLEKYLAARHDVSPYMFVALDRAKSGRTDGDAAPLTPRSIERIIEKYAKAVGIMKKITPHTLRHSFATDLLRNGADIRSVQSMLGHSSITTTQIYTHITDQRLKEVYKQYHQTSSP</sequence>
<evidence type="ECO:0000256" key="5">
    <source>
        <dbReference type="PROSITE-ProRule" id="PRU01248"/>
    </source>
</evidence>
<dbReference type="GO" id="GO:0003677">
    <property type="term" value="F:DNA binding"/>
    <property type="evidence" value="ECO:0007669"/>
    <property type="project" value="UniProtKB-UniRule"/>
</dbReference>
<dbReference type="InterPro" id="IPR002104">
    <property type="entry name" value="Integrase_catalytic"/>
</dbReference>
<dbReference type="InterPro" id="IPR013762">
    <property type="entry name" value="Integrase-like_cat_sf"/>
</dbReference>
<dbReference type="AlphaFoldDB" id="A0A0G2A491"/>
<dbReference type="InterPro" id="IPR011010">
    <property type="entry name" value="DNA_brk_join_enz"/>
</dbReference>
<dbReference type="PANTHER" id="PTHR30349:SF41">
    <property type="entry name" value="INTEGRASE_RECOMBINASE PROTEIN MJ0367-RELATED"/>
    <property type="match status" value="1"/>
</dbReference>
<dbReference type="PROSITE" id="PS51900">
    <property type="entry name" value="CB"/>
    <property type="match status" value="1"/>
</dbReference>
<keyword evidence="3 5" id="KW-0238">DNA-binding</keyword>
<dbReference type="SUPFAM" id="SSF56349">
    <property type="entry name" value="DNA breaking-rejoining enzymes"/>
    <property type="match status" value="1"/>
</dbReference>
<evidence type="ECO:0000313" key="9">
    <source>
        <dbReference type="Proteomes" id="UP000034290"/>
    </source>
</evidence>
<dbReference type="Proteomes" id="UP000034290">
    <property type="component" value="Unassembled WGS sequence"/>
</dbReference>
<dbReference type="GO" id="GO:0015074">
    <property type="term" value="P:DNA integration"/>
    <property type="evidence" value="ECO:0007669"/>
    <property type="project" value="UniProtKB-KW"/>
</dbReference>
<dbReference type="InterPro" id="IPR004107">
    <property type="entry name" value="Integrase_SAM-like_N"/>
</dbReference>
<dbReference type="PATRIC" id="fig|1618650.3.peg.393"/>
<name>A0A0G2A491_9BACT</name>